<dbReference type="CDD" id="cd10144">
    <property type="entry name" value="Peptidase_S74_CIMCD"/>
    <property type="match status" value="1"/>
</dbReference>
<name>A0A1A7GDD3_9ZZZZ</name>
<proteinExistence type="predicted"/>
<sequence>MTVRTIDDIFRDFVIEGVPASGPFNPFKPDIRDTLKKLLEGISTYPDNRIIRLNNANTGTANNIIVTASVAIPAAAYQVLYILNVTQENTGPVNVSGAINRTLVTNTSATIPSGYLTPGMAVLCIDTGSELRMLSYGDMETIIGAAEEVLAATELAKEAAELARDEAVAAASDAVSQGNVPIYSTRNAVEGLEIPTGIDAIRTNGFVNVGDGGHALYKRVASEPTHAGKVQSADGTWWEIFGQLNVRQFGAKGDGVTDDEPAFSAAASAAPSGLGAGQKSPNIPSALWATVSIPDGNWLLQNIVNTYGKTIVWVMEPGATFSGSTNNLNGRLVRPGVKVYDFMSGIKDHAATFSIQSNRQMDLEASVSGFSNTSQLSGTNGSDDVALYVDTQVPPATVAATSVTSYNATGAVLASEMSDGTMRRLRKGMIIRTRHPSPYRAMLDSWTATTITVTDGWYLEGGTTSPVTPTGTDGLDVNATRGAWAINNNVFLYAGSYGNRAIGQEIGVQNTKGETQGNGGSTYTVGLQVINLATTGSFMCESAYLSSGKWYNGFLVTGGETTRAFVYRGGSANLNSLLVGLNASEQSFYRVTGNGGVEAGGLNTVQTVTHDFHTSGNVIDYDSRISASGGSLTPGQGSLQVYAVGLRPGEDNITNLGASSLRWATVYAASGTINTSDAREKSWIGPLTDAELRVAKSLSKLIGLYKWREAISTKGDGARIHVGVKAQDVGLAFEAEGLDGFAYGVLCYDEWDETPAEYNDEGKLVAPYTQAGSRYGIRSDELWAFVAAGFEARLSALEAAQ</sequence>
<feature type="domain" description="Peptidase S74" evidence="1">
    <location>
        <begin position="676"/>
        <end position="801"/>
    </location>
</feature>
<accession>A0A1A7GDD3</accession>
<evidence type="ECO:0000313" key="2">
    <source>
        <dbReference type="EMBL" id="CVK35482.1"/>
    </source>
</evidence>
<dbReference type="Pfam" id="PF13884">
    <property type="entry name" value="Peptidase_S74"/>
    <property type="match status" value="1"/>
</dbReference>
<dbReference type="InterPro" id="IPR030392">
    <property type="entry name" value="S74_ICA"/>
</dbReference>
<keyword evidence="2" id="KW-0614">Plasmid</keyword>
<dbReference type="InterPro" id="IPR011050">
    <property type="entry name" value="Pectin_lyase_fold/virulence"/>
</dbReference>
<reference evidence="2" key="1">
    <citation type="journal article" date="2016" name="Sci. Rep.">
        <title>Genomics of high molecular weight plasmids isolated from an on-farm biopurification system.</title>
        <authorList>
            <person name="Martini M.C."/>
            <person name="Wibberg D."/>
            <person name="Lozano M."/>
            <person name="Torres Tejerizo G."/>
            <person name="Albicoro F.J."/>
            <person name="Jaenicke S."/>
            <person name="van Elsas J.D."/>
            <person name="Petroni A."/>
            <person name="Garcillan-Barcia M.P."/>
            <person name="de la Cruz F."/>
            <person name="Schluter A."/>
            <person name="Puhler A."/>
            <person name="Pistorio M."/>
            <person name="Lagares A."/>
            <person name="Del Papa M.F."/>
        </authorList>
    </citation>
    <scope>NUCLEOTIDE SEQUENCE</scope>
    <source>
        <plasmid evidence="2">pMC1</plasmid>
    </source>
</reference>
<gene>
    <name evidence="2" type="ORF">MCM2015_pMC1_41</name>
</gene>
<dbReference type="AlphaFoldDB" id="A0A1A7GDD3"/>
<evidence type="ECO:0000259" key="1">
    <source>
        <dbReference type="PROSITE" id="PS51688"/>
    </source>
</evidence>
<dbReference type="EMBL" id="LT158601">
    <property type="protein sequence ID" value="CVK35482.1"/>
    <property type="molecule type" value="Genomic_DNA"/>
</dbReference>
<organism evidence="2">
    <name type="scientific">biofilter metagenome</name>
    <dbReference type="NCBI Taxonomy" id="1070537"/>
    <lineage>
        <taxon>unclassified sequences</taxon>
        <taxon>metagenomes</taxon>
        <taxon>ecological metagenomes</taxon>
    </lineage>
</organism>
<geneLocation type="plasmid" evidence="2">
    <name>pMC1</name>
</geneLocation>
<dbReference type="InterPro" id="IPR012334">
    <property type="entry name" value="Pectin_lyas_fold"/>
</dbReference>
<dbReference type="Gene3D" id="4.10.1090.10">
    <property type="entry name" value="Endosialidase, domain 4"/>
    <property type="match status" value="1"/>
</dbReference>
<dbReference type="Gene3D" id="2.160.20.10">
    <property type="entry name" value="Single-stranded right-handed beta-helix, Pectin lyase-like"/>
    <property type="match status" value="1"/>
</dbReference>
<protein>
    <recommendedName>
        <fullName evidence="1">Peptidase S74 domain-containing protein</fullName>
    </recommendedName>
</protein>
<dbReference type="InterPro" id="IPR036388">
    <property type="entry name" value="WH-like_DNA-bd_sf"/>
</dbReference>
<dbReference type="SUPFAM" id="SSF51126">
    <property type="entry name" value="Pectin lyase-like"/>
    <property type="match status" value="1"/>
</dbReference>
<dbReference type="InterPro" id="IPR044914">
    <property type="entry name" value="Endosialidase_C_dom_sf"/>
</dbReference>
<dbReference type="Gene3D" id="1.10.10.10">
    <property type="entry name" value="Winged helix-like DNA-binding domain superfamily/Winged helix DNA-binding domain"/>
    <property type="match status" value="1"/>
</dbReference>
<dbReference type="PROSITE" id="PS51688">
    <property type="entry name" value="ICA"/>
    <property type="match status" value="1"/>
</dbReference>